<evidence type="ECO:0000256" key="1">
    <source>
        <dbReference type="ARBA" id="ARBA00001794"/>
    </source>
</evidence>
<dbReference type="Gene3D" id="3.20.20.150">
    <property type="entry name" value="Divalent-metal-dependent TIM barrel enzymes"/>
    <property type="match status" value="1"/>
</dbReference>
<sequence length="405" mass="45950">MSMEQTWRWFGPKDPVSLQDVMQAGATGIVTALHHIPNGEIWPVAAIQERKRLIEWNDQASPPKRTLLRWSVVESVPIHEHIKTAQANRQQYIDNYKQTIRNLAQCGIYTICYNFMPVLDWTRTDLAYEMPDGSKALRFDATAFAAFELYILKRPGAEEQYSGEQKQAAKHYFGQLNDAQKLQLQRNIIAGLPGSEESFTMEEFQQVLDTYKQVDDKRLRENLAYFLKEIIPVAQEVGVRMAIHPDDPPRPILGLPRVVSTEKDIQALLSVVDSPSNGFTMCTGSFGVRADNDLVGMVERLGHKINFVHLRSTLRDPQQPDTFFEADHLTGDVDMYGVVKALVLEERKRKAAGRADFQLPFRPDHGHQMLDDLHKKTNPGYSAIGRLRGLAELRGLELGIERSLG</sequence>
<reference evidence="10" key="1">
    <citation type="submission" date="2023-07" db="EMBL/GenBank/DDBJ databases">
        <title>The genome sequence of Rhodocytophaga aerolata KACC 12507.</title>
        <authorList>
            <person name="Zhang X."/>
        </authorList>
    </citation>
    <scope>NUCLEOTIDE SEQUENCE</scope>
    <source>
        <strain evidence="10">KACC 12507</strain>
    </source>
</reference>
<evidence type="ECO:0000256" key="7">
    <source>
        <dbReference type="ARBA" id="ARBA00023211"/>
    </source>
</evidence>
<evidence type="ECO:0000256" key="4">
    <source>
        <dbReference type="ARBA" id="ARBA00007389"/>
    </source>
</evidence>
<dbReference type="Pfam" id="PF03786">
    <property type="entry name" value="UxuA"/>
    <property type="match status" value="1"/>
</dbReference>
<comment type="catalytic activity">
    <reaction evidence="1 9">
        <text>D-mannonate = 2-dehydro-3-deoxy-D-gluconate + H2O</text>
        <dbReference type="Rhea" id="RHEA:20097"/>
        <dbReference type="ChEBI" id="CHEBI:15377"/>
        <dbReference type="ChEBI" id="CHEBI:17767"/>
        <dbReference type="ChEBI" id="CHEBI:57990"/>
        <dbReference type="EC" id="4.2.1.8"/>
    </reaction>
</comment>
<dbReference type="EC" id="4.2.1.8" evidence="5 9"/>
<evidence type="ECO:0000313" key="10">
    <source>
        <dbReference type="EMBL" id="MDO1449159.1"/>
    </source>
</evidence>
<proteinExistence type="inferred from homology"/>
<evidence type="ECO:0000256" key="6">
    <source>
        <dbReference type="ARBA" id="ARBA00023004"/>
    </source>
</evidence>
<keyword evidence="8 9" id="KW-0456">Lyase</keyword>
<dbReference type="NCBIfam" id="NF003027">
    <property type="entry name" value="PRK03906.1"/>
    <property type="match status" value="1"/>
</dbReference>
<dbReference type="InterPro" id="IPR004628">
    <property type="entry name" value="Man_deHydtase"/>
</dbReference>
<dbReference type="PANTHER" id="PTHR30387:SF2">
    <property type="entry name" value="MANNONATE DEHYDRATASE"/>
    <property type="match status" value="1"/>
</dbReference>
<evidence type="ECO:0000256" key="2">
    <source>
        <dbReference type="ARBA" id="ARBA00002713"/>
    </source>
</evidence>
<keyword evidence="7 9" id="KW-0464">Manganese</keyword>
<comment type="similarity">
    <text evidence="4 9">Belongs to the mannonate dehydratase family.</text>
</comment>
<accession>A0ABT8RAN6</accession>
<name>A0ABT8RAN6_9BACT</name>
<gene>
    <name evidence="9 10" type="primary">uxuA</name>
    <name evidence="10" type="ORF">Q0590_22975</name>
</gene>
<organism evidence="10 11">
    <name type="scientific">Rhodocytophaga aerolata</name>
    <dbReference type="NCBI Taxonomy" id="455078"/>
    <lineage>
        <taxon>Bacteria</taxon>
        <taxon>Pseudomonadati</taxon>
        <taxon>Bacteroidota</taxon>
        <taxon>Cytophagia</taxon>
        <taxon>Cytophagales</taxon>
        <taxon>Rhodocytophagaceae</taxon>
        <taxon>Rhodocytophaga</taxon>
    </lineage>
</organism>
<evidence type="ECO:0000256" key="3">
    <source>
        <dbReference type="ARBA" id="ARBA00004892"/>
    </source>
</evidence>
<comment type="function">
    <text evidence="2 9">Catalyzes the dehydration of D-mannonate.</text>
</comment>
<comment type="pathway">
    <text evidence="3 9">Carbohydrate metabolism; pentose and glucuronate interconversion.</text>
</comment>
<protein>
    <recommendedName>
        <fullName evidence="5 9">Mannonate dehydratase</fullName>
        <ecNumber evidence="5 9">4.2.1.8</ecNumber>
    </recommendedName>
    <alternativeName>
        <fullName evidence="9">D-mannonate hydro-lyase</fullName>
    </alternativeName>
</protein>
<dbReference type="RefSeq" id="WP_302039960.1">
    <property type="nucleotide sequence ID" value="NZ_JAUKPO010000016.1"/>
</dbReference>
<comment type="cofactor">
    <cofactor evidence="9">
        <name>Fe(2+)</name>
        <dbReference type="ChEBI" id="CHEBI:29033"/>
    </cofactor>
    <cofactor evidence="9">
        <name>Mn(2+)</name>
        <dbReference type="ChEBI" id="CHEBI:29035"/>
    </cofactor>
</comment>
<evidence type="ECO:0000313" key="11">
    <source>
        <dbReference type="Proteomes" id="UP001168528"/>
    </source>
</evidence>
<dbReference type="SUPFAM" id="SSF51658">
    <property type="entry name" value="Xylose isomerase-like"/>
    <property type="match status" value="1"/>
</dbReference>
<dbReference type="EMBL" id="JAUKPO010000016">
    <property type="protein sequence ID" value="MDO1449159.1"/>
    <property type="molecule type" value="Genomic_DNA"/>
</dbReference>
<dbReference type="NCBIfam" id="TIGR00695">
    <property type="entry name" value="uxuA"/>
    <property type="match status" value="1"/>
</dbReference>
<dbReference type="PANTHER" id="PTHR30387">
    <property type="entry name" value="MANNONATE DEHYDRATASE"/>
    <property type="match status" value="1"/>
</dbReference>
<dbReference type="GO" id="GO:0008927">
    <property type="term" value="F:mannonate dehydratase activity"/>
    <property type="evidence" value="ECO:0007669"/>
    <property type="project" value="UniProtKB-EC"/>
</dbReference>
<dbReference type="HAMAP" id="MF_00106">
    <property type="entry name" value="UxuA"/>
    <property type="match status" value="1"/>
</dbReference>
<evidence type="ECO:0000256" key="8">
    <source>
        <dbReference type="ARBA" id="ARBA00023239"/>
    </source>
</evidence>
<dbReference type="InterPro" id="IPR036237">
    <property type="entry name" value="Xyl_isomerase-like_sf"/>
</dbReference>
<comment type="caution">
    <text evidence="10">The sequence shown here is derived from an EMBL/GenBank/DDBJ whole genome shotgun (WGS) entry which is preliminary data.</text>
</comment>
<evidence type="ECO:0000256" key="9">
    <source>
        <dbReference type="HAMAP-Rule" id="MF_00106"/>
    </source>
</evidence>
<dbReference type="Proteomes" id="UP001168528">
    <property type="component" value="Unassembled WGS sequence"/>
</dbReference>
<dbReference type="PIRSF" id="PIRSF016049">
    <property type="entry name" value="Man_dehyd"/>
    <property type="match status" value="1"/>
</dbReference>
<keyword evidence="11" id="KW-1185">Reference proteome</keyword>
<keyword evidence="6 9" id="KW-0408">Iron</keyword>
<evidence type="ECO:0000256" key="5">
    <source>
        <dbReference type="ARBA" id="ARBA00012927"/>
    </source>
</evidence>